<dbReference type="Proteomes" id="UP000010475">
    <property type="component" value="Chromosome"/>
</dbReference>
<proteinExistence type="predicted"/>
<name>K9X0Y9_9NOST</name>
<organism evidence="1 2">
    <name type="scientific">Cylindrospermum stagnale PCC 7417</name>
    <dbReference type="NCBI Taxonomy" id="56107"/>
    <lineage>
        <taxon>Bacteria</taxon>
        <taxon>Bacillati</taxon>
        <taxon>Cyanobacteriota</taxon>
        <taxon>Cyanophyceae</taxon>
        <taxon>Nostocales</taxon>
        <taxon>Nostocaceae</taxon>
        <taxon>Cylindrospermum</taxon>
    </lineage>
</organism>
<dbReference type="AlphaFoldDB" id="K9X0Y9"/>
<dbReference type="EMBL" id="CP003642">
    <property type="protein sequence ID" value="AFZ25729.1"/>
    <property type="molecule type" value="Genomic_DNA"/>
</dbReference>
<accession>K9X0Y9</accession>
<dbReference type="eggNOG" id="ENOG5033E21">
    <property type="taxonomic scope" value="Bacteria"/>
</dbReference>
<dbReference type="KEGG" id="csg:Cylst_3593"/>
<dbReference type="HOGENOM" id="CLU_1861886_0_0_3"/>
<gene>
    <name evidence="1" type="ORF">Cylst_3593</name>
</gene>
<evidence type="ECO:0000313" key="2">
    <source>
        <dbReference type="Proteomes" id="UP000010475"/>
    </source>
</evidence>
<dbReference type="STRING" id="56107.Cylst_3593"/>
<sequence>MTDINISDSVAHPLVKYRNHMEFNGYHVEEDGEVLICRHPRKQNISIKSVIGRGVLIRTFFYCQPNMPRIDVLEYVNDLNTDFVFMKAYLTIDSEKIYIETFCEGEYDKTVFSILLENIESDREIFNNHQRTLEFLQ</sequence>
<evidence type="ECO:0008006" key="3">
    <source>
        <dbReference type="Google" id="ProtNLM"/>
    </source>
</evidence>
<dbReference type="RefSeq" id="WP_015208977.1">
    <property type="nucleotide sequence ID" value="NC_019757.1"/>
</dbReference>
<keyword evidence="2" id="KW-1185">Reference proteome</keyword>
<dbReference type="OrthoDB" id="456076at2"/>
<reference evidence="1 2" key="1">
    <citation type="submission" date="2012-06" db="EMBL/GenBank/DDBJ databases">
        <title>Finished chromosome of genome of Cylindrospermum stagnale PCC 7417.</title>
        <authorList>
            <consortium name="US DOE Joint Genome Institute"/>
            <person name="Gugger M."/>
            <person name="Coursin T."/>
            <person name="Rippka R."/>
            <person name="Tandeau De Marsac N."/>
            <person name="Huntemann M."/>
            <person name="Wei C.-L."/>
            <person name="Han J."/>
            <person name="Detter J.C."/>
            <person name="Han C."/>
            <person name="Tapia R."/>
            <person name="Chen A."/>
            <person name="Kyrpides N."/>
            <person name="Mavromatis K."/>
            <person name="Markowitz V."/>
            <person name="Szeto E."/>
            <person name="Ivanova N."/>
            <person name="Pagani I."/>
            <person name="Pati A."/>
            <person name="Goodwin L."/>
            <person name="Nordberg H.P."/>
            <person name="Cantor M.N."/>
            <person name="Hua S.X."/>
            <person name="Woyke T."/>
            <person name="Kerfeld C.A."/>
        </authorList>
    </citation>
    <scope>NUCLEOTIDE SEQUENCE [LARGE SCALE GENOMIC DNA]</scope>
    <source>
        <strain evidence="1 2">PCC 7417</strain>
    </source>
</reference>
<evidence type="ECO:0000313" key="1">
    <source>
        <dbReference type="EMBL" id="AFZ25729.1"/>
    </source>
</evidence>
<protein>
    <recommendedName>
        <fullName evidence="3">Bacterial sensory transduction regulator</fullName>
    </recommendedName>
</protein>